<feature type="domain" description="DUF2249" evidence="1">
    <location>
        <begin position="7"/>
        <end position="72"/>
    </location>
</feature>
<evidence type="ECO:0000313" key="2">
    <source>
        <dbReference type="EMBL" id="SEL04340.1"/>
    </source>
</evidence>
<dbReference type="OrthoDB" id="5958858at2"/>
<dbReference type="Pfam" id="PF10006">
    <property type="entry name" value="DUF2249"/>
    <property type="match status" value="1"/>
</dbReference>
<dbReference type="InterPro" id="IPR036868">
    <property type="entry name" value="TusA-like_sf"/>
</dbReference>
<dbReference type="SUPFAM" id="SSF64307">
    <property type="entry name" value="SirA-like"/>
    <property type="match status" value="1"/>
</dbReference>
<evidence type="ECO:0000313" key="3">
    <source>
        <dbReference type="Proteomes" id="UP000199256"/>
    </source>
</evidence>
<dbReference type="EMBL" id="FOAA01000008">
    <property type="protein sequence ID" value="SEL04340.1"/>
    <property type="molecule type" value="Genomic_DNA"/>
</dbReference>
<name>A0A1H7LZA0_9GAMM</name>
<dbReference type="RefSeq" id="WP_090253421.1">
    <property type="nucleotide sequence ID" value="NZ_FOAA01000008.1"/>
</dbReference>
<dbReference type="Proteomes" id="UP000199256">
    <property type="component" value="Unassembled WGS sequence"/>
</dbReference>
<dbReference type="InterPro" id="IPR018720">
    <property type="entry name" value="DUF2249"/>
</dbReference>
<reference evidence="3" key="1">
    <citation type="submission" date="2016-10" db="EMBL/GenBank/DDBJ databases">
        <authorList>
            <person name="Varghese N."/>
            <person name="Submissions S."/>
        </authorList>
    </citation>
    <scope>NUCLEOTIDE SEQUENCE [LARGE SCALE GENOMIC DNA]</scope>
    <source>
        <strain evidence="3">DSM 241</strain>
    </source>
</reference>
<dbReference type="STRING" id="1396821.SAMN05444515_10890"/>
<gene>
    <name evidence="2" type="ORF">SAMN05444515_10890</name>
</gene>
<accession>A0A1H7LZA0</accession>
<evidence type="ECO:0000259" key="1">
    <source>
        <dbReference type="Pfam" id="PF10006"/>
    </source>
</evidence>
<keyword evidence="3" id="KW-1185">Reference proteome</keyword>
<dbReference type="AlphaFoldDB" id="A0A1H7LZA0"/>
<sequence>MGTTYILDVRDLPPPEPLQQVLDRLPDLAPGDVLHMKHRREPFPLYPMLADMGFAHRVITPPDVPFEILIWRADGPEPGTP</sequence>
<protein>
    <submittedName>
        <fullName evidence="2">Uncharacterized conserved protein</fullName>
    </submittedName>
</protein>
<proteinExistence type="predicted"/>
<organism evidence="2 3">
    <name type="scientific">Ectothiorhodospira marina</name>
    <dbReference type="NCBI Taxonomy" id="1396821"/>
    <lineage>
        <taxon>Bacteria</taxon>
        <taxon>Pseudomonadati</taxon>
        <taxon>Pseudomonadota</taxon>
        <taxon>Gammaproteobacteria</taxon>
        <taxon>Chromatiales</taxon>
        <taxon>Ectothiorhodospiraceae</taxon>
        <taxon>Ectothiorhodospira</taxon>
    </lineage>
</organism>